<dbReference type="AlphaFoldDB" id="A0A9P1BPH2"/>
<reference evidence="1" key="1">
    <citation type="submission" date="2022-10" db="EMBL/GenBank/DDBJ databases">
        <authorList>
            <person name="Chen Y."/>
            <person name="Dougan E. K."/>
            <person name="Chan C."/>
            <person name="Rhodes N."/>
            <person name="Thang M."/>
        </authorList>
    </citation>
    <scope>NUCLEOTIDE SEQUENCE</scope>
</reference>
<evidence type="ECO:0000313" key="1">
    <source>
        <dbReference type="EMBL" id="CAI3976103.1"/>
    </source>
</evidence>
<accession>A0A9P1BPH2</accession>
<dbReference type="EMBL" id="CAMXCT020000244">
    <property type="protein sequence ID" value="CAL1129478.1"/>
    <property type="molecule type" value="Genomic_DNA"/>
</dbReference>
<name>A0A9P1BPH2_9DINO</name>
<reference evidence="2 3" key="2">
    <citation type="submission" date="2024-05" db="EMBL/GenBank/DDBJ databases">
        <authorList>
            <person name="Chen Y."/>
            <person name="Shah S."/>
            <person name="Dougan E. K."/>
            <person name="Thang M."/>
            <person name="Chan C."/>
        </authorList>
    </citation>
    <scope>NUCLEOTIDE SEQUENCE [LARGE SCALE GENOMIC DNA]</scope>
</reference>
<protein>
    <submittedName>
        <fullName evidence="2">Pentatricopeptide repeat-containing protein, mitochondrial</fullName>
    </submittedName>
</protein>
<keyword evidence="3" id="KW-1185">Reference proteome</keyword>
<sequence>MGEPVDALSSIVAGPVLEAVLHACPPSSFAAVRGASLQTRLVADQLNQMSPRWPLRLLIRSDHFVRRHEEMPPEFVLHFNVGSCRAFASSMGSKGNQDEEIHLPRDLAEEFIRKLGSMHRTYGEACTLWTLPKLRRRATLRQEMTVQEYQWSSMQVAMQCDPRASREMLLEDARRQVVLRHVFLDQDYVLPNPAIKTGAARTRHPVLDTFGDVSHRWVLRQLRKLRDAQRGSPAIVDDCYNVCSLGIIDPAVLIPFEAEDEDDILPNLCKARSELRGHPRTIWRDHKDR</sequence>
<dbReference type="Proteomes" id="UP001152797">
    <property type="component" value="Unassembled WGS sequence"/>
</dbReference>
<dbReference type="OrthoDB" id="407665at2759"/>
<gene>
    <name evidence="1" type="ORF">C1SCF055_LOCUS4356</name>
</gene>
<evidence type="ECO:0000313" key="3">
    <source>
        <dbReference type="Proteomes" id="UP001152797"/>
    </source>
</evidence>
<evidence type="ECO:0000313" key="2">
    <source>
        <dbReference type="EMBL" id="CAL4763415.1"/>
    </source>
</evidence>
<organism evidence="1">
    <name type="scientific">Cladocopium goreaui</name>
    <dbReference type="NCBI Taxonomy" id="2562237"/>
    <lineage>
        <taxon>Eukaryota</taxon>
        <taxon>Sar</taxon>
        <taxon>Alveolata</taxon>
        <taxon>Dinophyceae</taxon>
        <taxon>Suessiales</taxon>
        <taxon>Symbiodiniaceae</taxon>
        <taxon>Cladocopium</taxon>
    </lineage>
</organism>
<dbReference type="EMBL" id="CAMXCT010000244">
    <property type="protein sequence ID" value="CAI3976103.1"/>
    <property type="molecule type" value="Genomic_DNA"/>
</dbReference>
<dbReference type="EMBL" id="CAMXCT030000244">
    <property type="protein sequence ID" value="CAL4763415.1"/>
    <property type="molecule type" value="Genomic_DNA"/>
</dbReference>
<proteinExistence type="predicted"/>
<comment type="caution">
    <text evidence="1">The sequence shown here is derived from an EMBL/GenBank/DDBJ whole genome shotgun (WGS) entry which is preliminary data.</text>
</comment>